<evidence type="ECO:0000256" key="4">
    <source>
        <dbReference type="ARBA" id="ARBA00023163"/>
    </source>
</evidence>
<evidence type="ECO:0000259" key="5">
    <source>
        <dbReference type="PROSITE" id="PS50931"/>
    </source>
</evidence>
<dbReference type="GO" id="GO:0003700">
    <property type="term" value="F:DNA-binding transcription factor activity"/>
    <property type="evidence" value="ECO:0007669"/>
    <property type="project" value="InterPro"/>
</dbReference>
<dbReference type="Pfam" id="PF00126">
    <property type="entry name" value="HTH_1"/>
    <property type="match status" value="1"/>
</dbReference>
<dbReference type="InterPro" id="IPR036390">
    <property type="entry name" value="WH_DNA-bd_sf"/>
</dbReference>
<dbReference type="PANTHER" id="PTHR30537:SF3">
    <property type="entry name" value="TRANSCRIPTIONAL REGULATORY PROTEIN"/>
    <property type="match status" value="1"/>
</dbReference>
<keyword evidence="2" id="KW-0805">Transcription regulation</keyword>
<dbReference type="Gene3D" id="1.10.10.10">
    <property type="entry name" value="Winged helix-like DNA-binding domain superfamily/Winged helix DNA-binding domain"/>
    <property type="match status" value="1"/>
</dbReference>
<dbReference type="PROSITE" id="PS50931">
    <property type="entry name" value="HTH_LYSR"/>
    <property type="match status" value="1"/>
</dbReference>
<dbReference type="OrthoDB" id="9072091at2"/>
<dbReference type="InterPro" id="IPR036388">
    <property type="entry name" value="WH-like_DNA-bd_sf"/>
</dbReference>
<evidence type="ECO:0000256" key="3">
    <source>
        <dbReference type="ARBA" id="ARBA00023125"/>
    </source>
</evidence>
<comment type="similarity">
    <text evidence="1">Belongs to the LysR transcriptional regulatory family.</text>
</comment>
<dbReference type="GO" id="GO:0006351">
    <property type="term" value="P:DNA-templated transcription"/>
    <property type="evidence" value="ECO:0007669"/>
    <property type="project" value="TreeGrafter"/>
</dbReference>
<dbReference type="SUPFAM" id="SSF46785">
    <property type="entry name" value="Winged helix' DNA-binding domain"/>
    <property type="match status" value="1"/>
</dbReference>
<protein>
    <submittedName>
        <fullName evidence="6">LysR family transcriptional regulator</fullName>
    </submittedName>
</protein>
<dbReference type="Proteomes" id="UP000234341">
    <property type="component" value="Unassembled WGS sequence"/>
</dbReference>
<dbReference type="PANTHER" id="PTHR30537">
    <property type="entry name" value="HTH-TYPE TRANSCRIPTIONAL REGULATOR"/>
    <property type="match status" value="1"/>
</dbReference>
<organism evidence="6 7">
    <name type="scientific">Cupriavidus pauculus</name>
    <dbReference type="NCBI Taxonomy" id="82633"/>
    <lineage>
        <taxon>Bacteria</taxon>
        <taxon>Pseudomonadati</taxon>
        <taxon>Pseudomonadota</taxon>
        <taxon>Betaproteobacteria</taxon>
        <taxon>Burkholderiales</taxon>
        <taxon>Burkholderiaceae</taxon>
        <taxon>Cupriavidus</taxon>
    </lineage>
</organism>
<dbReference type="AlphaFoldDB" id="A0A2N5C9N1"/>
<gene>
    <name evidence="6" type="ORF">CYJ10_19225</name>
</gene>
<evidence type="ECO:0000313" key="7">
    <source>
        <dbReference type="Proteomes" id="UP000234341"/>
    </source>
</evidence>
<dbReference type="STRING" id="82633.GCA_000974605_01680"/>
<sequence length="286" mass="31293">MQKSTITWDDLLTLSTLMRVGSYSACARELDITHATAIRRIRRLETALGKPVATRTDGTFVLTAAGRNALAAAREMEQSADRLLREIEGASPGVSGVVRVAATASLGSHFLTPRLPAFYARNPDVEVRLEVDNRVTSLARRRAHIAVRLARPQEDSLVAQRAGTIRFGLYAPTAMSAAMAESRDTPLCGLLDEGFSLPEVEWPQALGRRFSFQSNSFVAVREGVRAGLGVALLPHYLAAAEPGVTLVRNVPEVMREIWLAYPPEFRGASRFRPVIEWLAQALTDCP</sequence>
<dbReference type="Pfam" id="PF03466">
    <property type="entry name" value="LysR_substrate"/>
    <property type="match status" value="1"/>
</dbReference>
<name>A0A2N5C9N1_9BURK</name>
<dbReference type="InterPro" id="IPR000847">
    <property type="entry name" value="LysR_HTH_N"/>
</dbReference>
<comment type="caution">
    <text evidence="6">The sequence shown here is derived from an EMBL/GenBank/DDBJ whole genome shotgun (WGS) entry which is preliminary data.</text>
</comment>
<dbReference type="Gene3D" id="3.40.190.290">
    <property type="match status" value="1"/>
</dbReference>
<evidence type="ECO:0000256" key="2">
    <source>
        <dbReference type="ARBA" id="ARBA00023015"/>
    </source>
</evidence>
<proteinExistence type="inferred from homology"/>
<dbReference type="InterPro" id="IPR005119">
    <property type="entry name" value="LysR_subst-bd"/>
</dbReference>
<keyword evidence="3" id="KW-0238">DNA-binding</keyword>
<dbReference type="GO" id="GO:0043565">
    <property type="term" value="F:sequence-specific DNA binding"/>
    <property type="evidence" value="ECO:0007669"/>
    <property type="project" value="TreeGrafter"/>
</dbReference>
<keyword evidence="4" id="KW-0804">Transcription</keyword>
<evidence type="ECO:0000256" key="1">
    <source>
        <dbReference type="ARBA" id="ARBA00009437"/>
    </source>
</evidence>
<feature type="domain" description="HTH lysR-type" evidence="5">
    <location>
        <begin position="6"/>
        <end position="63"/>
    </location>
</feature>
<accession>A0A2N5C9N1</accession>
<reference evidence="6 7" key="1">
    <citation type="submission" date="2017-12" db="EMBL/GenBank/DDBJ databases">
        <title>Genome sequence of the active heterotrophic nitrifier-denitrifier, Cupriavidus pauculus UM1.</title>
        <authorList>
            <person name="Putonti C."/>
            <person name="Castignetti D."/>
        </authorList>
    </citation>
    <scope>NUCLEOTIDE SEQUENCE [LARGE SCALE GENOMIC DNA]</scope>
    <source>
        <strain evidence="6 7">UM1</strain>
    </source>
</reference>
<dbReference type="SUPFAM" id="SSF53850">
    <property type="entry name" value="Periplasmic binding protein-like II"/>
    <property type="match status" value="1"/>
</dbReference>
<dbReference type="RefSeq" id="WP_101683065.1">
    <property type="nucleotide sequence ID" value="NZ_PJRP01000009.1"/>
</dbReference>
<dbReference type="EMBL" id="PJRP01000009">
    <property type="protein sequence ID" value="PLP98917.1"/>
    <property type="molecule type" value="Genomic_DNA"/>
</dbReference>
<dbReference type="InterPro" id="IPR058163">
    <property type="entry name" value="LysR-type_TF_proteobact-type"/>
</dbReference>
<evidence type="ECO:0000313" key="6">
    <source>
        <dbReference type="EMBL" id="PLP98917.1"/>
    </source>
</evidence>